<comment type="catalytic activity">
    <reaction evidence="7">
        <text>adenosine + H2O + H(+) = inosine + NH4(+)</text>
        <dbReference type="Rhea" id="RHEA:24408"/>
        <dbReference type="ChEBI" id="CHEBI:15377"/>
        <dbReference type="ChEBI" id="CHEBI:15378"/>
        <dbReference type="ChEBI" id="CHEBI:16335"/>
        <dbReference type="ChEBI" id="CHEBI:17596"/>
        <dbReference type="ChEBI" id="CHEBI:28938"/>
        <dbReference type="EC" id="3.5.4.4"/>
    </reaction>
    <physiologicalReaction direction="left-to-right" evidence="7">
        <dbReference type="Rhea" id="RHEA:24409"/>
    </physiologicalReaction>
</comment>
<keyword evidence="5" id="KW-0378">Hydrolase</keyword>
<evidence type="ECO:0000256" key="6">
    <source>
        <dbReference type="ARBA" id="ARBA00022833"/>
    </source>
</evidence>
<comment type="catalytic activity">
    <reaction evidence="9">
        <text>S-methyl-5'-thioadenosine + phosphate = 5-(methylsulfanyl)-alpha-D-ribose 1-phosphate + adenine</text>
        <dbReference type="Rhea" id="RHEA:11852"/>
        <dbReference type="ChEBI" id="CHEBI:16708"/>
        <dbReference type="ChEBI" id="CHEBI:17509"/>
        <dbReference type="ChEBI" id="CHEBI:43474"/>
        <dbReference type="ChEBI" id="CHEBI:58533"/>
        <dbReference type="EC" id="2.4.2.28"/>
    </reaction>
    <physiologicalReaction direction="left-to-right" evidence="9">
        <dbReference type="Rhea" id="RHEA:11853"/>
    </physiologicalReaction>
</comment>
<evidence type="ECO:0000256" key="3">
    <source>
        <dbReference type="ARBA" id="ARBA00022679"/>
    </source>
</evidence>
<dbReference type="Gene3D" id="3.60.140.10">
    <property type="entry name" value="CNF1/YfiH-like putative cysteine hydrolases"/>
    <property type="match status" value="1"/>
</dbReference>
<gene>
    <name evidence="11" type="ORF">W822_22170</name>
</gene>
<dbReference type="SUPFAM" id="SSF64438">
    <property type="entry name" value="CNF1/YfiH-like putative cysteine hydrolases"/>
    <property type="match status" value="1"/>
</dbReference>
<dbReference type="InterPro" id="IPR011324">
    <property type="entry name" value="Cytotoxic_necrot_fac-like_cat"/>
</dbReference>
<protein>
    <recommendedName>
        <fullName evidence="10">Purine nucleoside phosphorylase</fullName>
    </recommendedName>
</protein>
<dbReference type="Proteomes" id="UP000018733">
    <property type="component" value="Unassembled WGS sequence"/>
</dbReference>
<evidence type="ECO:0000256" key="4">
    <source>
        <dbReference type="ARBA" id="ARBA00022723"/>
    </source>
</evidence>
<keyword evidence="3" id="KW-0808">Transferase</keyword>
<evidence type="ECO:0000256" key="5">
    <source>
        <dbReference type="ARBA" id="ARBA00022801"/>
    </source>
</evidence>
<dbReference type="Pfam" id="PF02578">
    <property type="entry name" value="Cu-oxidase_4"/>
    <property type="match status" value="1"/>
</dbReference>
<proteinExistence type="inferred from homology"/>
<comment type="catalytic activity">
    <reaction evidence="1">
        <text>inosine + phosphate = alpha-D-ribose 1-phosphate + hypoxanthine</text>
        <dbReference type="Rhea" id="RHEA:27646"/>
        <dbReference type="ChEBI" id="CHEBI:17368"/>
        <dbReference type="ChEBI" id="CHEBI:17596"/>
        <dbReference type="ChEBI" id="CHEBI:43474"/>
        <dbReference type="ChEBI" id="CHEBI:57720"/>
        <dbReference type="EC" id="2.4.2.1"/>
    </reaction>
    <physiologicalReaction direction="left-to-right" evidence="1">
        <dbReference type="Rhea" id="RHEA:27647"/>
    </physiologicalReaction>
</comment>
<dbReference type="OrthoDB" id="4279at2"/>
<evidence type="ECO:0000256" key="1">
    <source>
        <dbReference type="ARBA" id="ARBA00000553"/>
    </source>
</evidence>
<reference evidence="11 12" key="1">
    <citation type="journal article" date="2014" name="Genome Announc.">
        <title>Draft Genome Sequence of Advenella kashmirensis Strain W13003, a Polycyclic Aromatic Hydrocarbon-Degrading Bacterium.</title>
        <authorList>
            <person name="Wang X."/>
            <person name="Jin D."/>
            <person name="Zhou L."/>
            <person name="Wu L."/>
            <person name="An W."/>
            <person name="Zhao L."/>
        </authorList>
    </citation>
    <scope>NUCLEOTIDE SEQUENCE [LARGE SCALE GENOMIC DNA]</scope>
    <source>
        <strain evidence="11 12">W13003</strain>
    </source>
</reference>
<dbReference type="CDD" id="cd16833">
    <property type="entry name" value="YfiH"/>
    <property type="match status" value="1"/>
</dbReference>
<dbReference type="EMBL" id="AYXT01000014">
    <property type="protein sequence ID" value="ETF00460.1"/>
    <property type="molecule type" value="Genomic_DNA"/>
</dbReference>
<dbReference type="NCBIfam" id="TIGR00726">
    <property type="entry name" value="peptidoglycan editing factor PgeF"/>
    <property type="match status" value="1"/>
</dbReference>
<evidence type="ECO:0000313" key="11">
    <source>
        <dbReference type="EMBL" id="ETF00460.1"/>
    </source>
</evidence>
<dbReference type="InterPro" id="IPR003730">
    <property type="entry name" value="Cu_polyphenol_OxRdtase"/>
</dbReference>
<evidence type="ECO:0000256" key="2">
    <source>
        <dbReference type="ARBA" id="ARBA00007353"/>
    </source>
</evidence>
<evidence type="ECO:0000256" key="7">
    <source>
        <dbReference type="ARBA" id="ARBA00047989"/>
    </source>
</evidence>
<name>V8QMC0_9BURK</name>
<keyword evidence="6" id="KW-0862">Zinc</keyword>
<dbReference type="PANTHER" id="PTHR30616">
    <property type="entry name" value="UNCHARACTERIZED PROTEIN YFIH"/>
    <property type="match status" value="1"/>
</dbReference>
<dbReference type="GO" id="GO:0017061">
    <property type="term" value="F:S-methyl-5-thioadenosine phosphorylase activity"/>
    <property type="evidence" value="ECO:0007669"/>
    <property type="project" value="UniProtKB-EC"/>
</dbReference>
<dbReference type="PATRIC" id="fig|1424334.3.peg.4443"/>
<keyword evidence="12" id="KW-1185">Reference proteome</keyword>
<comment type="catalytic activity">
    <reaction evidence="8">
        <text>adenosine + phosphate = alpha-D-ribose 1-phosphate + adenine</text>
        <dbReference type="Rhea" id="RHEA:27642"/>
        <dbReference type="ChEBI" id="CHEBI:16335"/>
        <dbReference type="ChEBI" id="CHEBI:16708"/>
        <dbReference type="ChEBI" id="CHEBI:43474"/>
        <dbReference type="ChEBI" id="CHEBI:57720"/>
        <dbReference type="EC" id="2.4.2.1"/>
    </reaction>
    <physiologicalReaction direction="left-to-right" evidence="8">
        <dbReference type="Rhea" id="RHEA:27643"/>
    </physiologicalReaction>
</comment>
<dbReference type="HOGENOM" id="CLU_065784_1_1_4"/>
<comment type="caution">
    <text evidence="11">The sequence shown here is derived from an EMBL/GenBank/DDBJ whole genome shotgun (WGS) entry which is preliminary data.</text>
</comment>
<dbReference type="STRING" id="1424334.W822_22170"/>
<evidence type="ECO:0000313" key="12">
    <source>
        <dbReference type="Proteomes" id="UP000018733"/>
    </source>
</evidence>
<dbReference type="InterPro" id="IPR038371">
    <property type="entry name" value="Cu_polyphenol_OxRdtase_sf"/>
</dbReference>
<evidence type="ECO:0000256" key="10">
    <source>
        <dbReference type="RuleBase" id="RU361274"/>
    </source>
</evidence>
<dbReference type="GO" id="GO:0016787">
    <property type="term" value="F:hydrolase activity"/>
    <property type="evidence" value="ECO:0007669"/>
    <property type="project" value="UniProtKB-KW"/>
</dbReference>
<dbReference type="AlphaFoldDB" id="V8QMC0"/>
<sequence length="250" mass="26985">MGAHMTKPTQVTGKIWPGIRYFCTTRHGGVSAGAYDSMNLGLHVNDDPQAVQQNRARLCDSLPGQPVWLNQVHGTAVLDADAAIGRDAQPYDASVTATPGRVLAILTADCLPVVFGSDKAVGAAHAGWRGLVGGVLENTVKKMQADYGRLPDFAWIGPAISQLAFEVGPEVRQVFLEDDPQVARFFEPHPAHAGKWLADLSGIAAWRLALLGVPHIEQSGLCTYTQEDLFYSYRRSPVTGRIATVIWING</sequence>
<organism evidence="11 12">
    <name type="scientific">Advenella kashmirensis W13003</name>
    <dbReference type="NCBI Taxonomy" id="1424334"/>
    <lineage>
        <taxon>Bacteria</taxon>
        <taxon>Pseudomonadati</taxon>
        <taxon>Pseudomonadota</taxon>
        <taxon>Betaproteobacteria</taxon>
        <taxon>Burkholderiales</taxon>
        <taxon>Alcaligenaceae</taxon>
    </lineage>
</organism>
<evidence type="ECO:0000256" key="9">
    <source>
        <dbReference type="ARBA" id="ARBA00049893"/>
    </source>
</evidence>
<dbReference type="GO" id="GO:0005507">
    <property type="term" value="F:copper ion binding"/>
    <property type="evidence" value="ECO:0007669"/>
    <property type="project" value="TreeGrafter"/>
</dbReference>
<comment type="similarity">
    <text evidence="2 10">Belongs to the purine nucleoside phosphorylase YfiH/LACC1 family.</text>
</comment>
<dbReference type="eggNOG" id="COG1496">
    <property type="taxonomic scope" value="Bacteria"/>
</dbReference>
<dbReference type="PANTHER" id="PTHR30616:SF2">
    <property type="entry name" value="PURINE NUCLEOSIDE PHOSPHORYLASE LACC1"/>
    <property type="match status" value="1"/>
</dbReference>
<keyword evidence="4" id="KW-0479">Metal-binding</keyword>
<accession>V8QMC0</accession>
<evidence type="ECO:0000256" key="8">
    <source>
        <dbReference type="ARBA" id="ARBA00048968"/>
    </source>
</evidence>